<organism evidence="1 2">
    <name type="scientific">Araneus ventricosus</name>
    <name type="common">Orbweaver spider</name>
    <name type="synonym">Epeira ventricosa</name>
    <dbReference type="NCBI Taxonomy" id="182803"/>
    <lineage>
        <taxon>Eukaryota</taxon>
        <taxon>Metazoa</taxon>
        <taxon>Ecdysozoa</taxon>
        <taxon>Arthropoda</taxon>
        <taxon>Chelicerata</taxon>
        <taxon>Arachnida</taxon>
        <taxon>Araneae</taxon>
        <taxon>Araneomorphae</taxon>
        <taxon>Entelegynae</taxon>
        <taxon>Araneoidea</taxon>
        <taxon>Araneidae</taxon>
        <taxon>Araneus</taxon>
    </lineage>
</organism>
<evidence type="ECO:0000313" key="1">
    <source>
        <dbReference type="EMBL" id="GBN10497.1"/>
    </source>
</evidence>
<gene>
    <name evidence="1" type="ORF">AVEN_191970_1</name>
</gene>
<accession>A0A4Y2L9M3</accession>
<comment type="caution">
    <text evidence="1">The sequence shown here is derived from an EMBL/GenBank/DDBJ whole genome shotgun (WGS) entry which is preliminary data.</text>
</comment>
<reference evidence="1 2" key="1">
    <citation type="journal article" date="2019" name="Sci. Rep.">
        <title>Orb-weaving spider Araneus ventricosus genome elucidates the spidroin gene catalogue.</title>
        <authorList>
            <person name="Kono N."/>
            <person name="Nakamura H."/>
            <person name="Ohtoshi R."/>
            <person name="Moran D.A.P."/>
            <person name="Shinohara A."/>
            <person name="Yoshida Y."/>
            <person name="Fujiwara M."/>
            <person name="Mori M."/>
            <person name="Tomita M."/>
            <person name="Arakawa K."/>
        </authorList>
    </citation>
    <scope>NUCLEOTIDE SEQUENCE [LARGE SCALE GENOMIC DNA]</scope>
</reference>
<dbReference type="EMBL" id="BGPR01005473">
    <property type="protein sequence ID" value="GBN10497.1"/>
    <property type="molecule type" value="Genomic_DNA"/>
</dbReference>
<dbReference type="Proteomes" id="UP000499080">
    <property type="component" value="Unassembled WGS sequence"/>
</dbReference>
<name>A0A4Y2L9M3_ARAVE</name>
<sequence>MCYQQWEPKQRKRGCPDNNDVTASADSICNYLEESKDQCQFALTEILKNYPGQIPPATTLQKILEIIYCNDFIFTVFYSRDLIFTFSTTGKNQFTPIIIWFKSTGYTILTEKWYQSKLENEGERLRVVK</sequence>
<proteinExistence type="predicted"/>
<protein>
    <submittedName>
        <fullName evidence="1">Uncharacterized protein</fullName>
    </submittedName>
</protein>
<keyword evidence="2" id="KW-1185">Reference proteome</keyword>
<dbReference type="AlphaFoldDB" id="A0A4Y2L9M3"/>
<evidence type="ECO:0000313" key="2">
    <source>
        <dbReference type="Proteomes" id="UP000499080"/>
    </source>
</evidence>